<sequence length="141" mass="15014">MNSGRQSAGFSLIEVLVSVLVLGSGILGMASLQLNALKYNQVAAVRSQATFLVYDITDRMRANRTKAQAGSYDISLTASAPTGSSIVATDLQQWRAALDEQLPSGTGAVQRSAGKFIITVQWDESRVGGAAGQQFVYETRL</sequence>
<keyword evidence="3" id="KW-1185">Reference proteome</keyword>
<dbReference type="NCBIfam" id="TIGR02532">
    <property type="entry name" value="IV_pilin_GFxxxE"/>
    <property type="match status" value="1"/>
</dbReference>
<feature type="transmembrane region" description="Helical" evidence="1">
    <location>
        <begin position="12"/>
        <end position="32"/>
    </location>
</feature>
<dbReference type="Proteomes" id="UP000198784">
    <property type="component" value="Unassembled WGS sequence"/>
</dbReference>
<dbReference type="Pfam" id="PF07963">
    <property type="entry name" value="N_methyl"/>
    <property type="match status" value="1"/>
</dbReference>
<organism evidence="2 3">
    <name type="scientific">Pseudomonas borbori</name>
    <dbReference type="NCBI Taxonomy" id="289003"/>
    <lineage>
        <taxon>Bacteria</taxon>
        <taxon>Pseudomonadati</taxon>
        <taxon>Pseudomonadota</taxon>
        <taxon>Gammaproteobacteria</taxon>
        <taxon>Pseudomonadales</taxon>
        <taxon>Pseudomonadaceae</taxon>
        <taxon>Pseudomonas</taxon>
    </lineage>
</organism>
<keyword evidence="1" id="KW-0812">Transmembrane</keyword>
<evidence type="ECO:0000313" key="2">
    <source>
        <dbReference type="EMBL" id="SFP76663.1"/>
    </source>
</evidence>
<dbReference type="InterPro" id="IPR012902">
    <property type="entry name" value="N_methyl_site"/>
</dbReference>
<gene>
    <name evidence="2" type="ORF">SAMN05216190_11836</name>
</gene>
<proteinExistence type="predicted"/>
<dbReference type="AlphaFoldDB" id="A0A1I5T0W1"/>
<dbReference type="STRING" id="289003.SAMN05216190_11836"/>
<name>A0A1I5T0W1_9PSED</name>
<keyword evidence="1" id="KW-0472">Membrane</keyword>
<dbReference type="EMBL" id="FOWX01000018">
    <property type="protein sequence ID" value="SFP76663.1"/>
    <property type="molecule type" value="Genomic_DNA"/>
</dbReference>
<reference evidence="3" key="1">
    <citation type="submission" date="2016-10" db="EMBL/GenBank/DDBJ databases">
        <authorList>
            <person name="Varghese N."/>
            <person name="Submissions S."/>
        </authorList>
    </citation>
    <scope>NUCLEOTIDE SEQUENCE [LARGE SCALE GENOMIC DNA]</scope>
    <source>
        <strain evidence="3">DSM 17834</strain>
    </source>
</reference>
<evidence type="ECO:0000256" key="1">
    <source>
        <dbReference type="SAM" id="Phobius"/>
    </source>
</evidence>
<dbReference type="RefSeq" id="WP_212632960.1">
    <property type="nucleotide sequence ID" value="NZ_FOWX01000018.1"/>
</dbReference>
<protein>
    <submittedName>
        <fullName evidence="2">Type IV pilus assembly protein PilV</fullName>
    </submittedName>
</protein>
<accession>A0A1I5T0W1</accession>
<dbReference type="InterPro" id="IPR013362">
    <property type="entry name" value="Pilus_4_PilV"/>
</dbReference>
<evidence type="ECO:0000313" key="3">
    <source>
        <dbReference type="Proteomes" id="UP000198784"/>
    </source>
</evidence>
<dbReference type="NCBIfam" id="TIGR02523">
    <property type="entry name" value="type_IV_pilV"/>
    <property type="match status" value="1"/>
</dbReference>
<keyword evidence="1" id="KW-1133">Transmembrane helix</keyword>